<dbReference type="EMBL" id="VLKT01000031">
    <property type="protein sequence ID" value="TWI31105.1"/>
    <property type="molecule type" value="Genomic_DNA"/>
</dbReference>
<sequence length="159" mass="17450">MTRAIDVAKILHLNGGELIGKTRLQKSFYFLEKFGLGFGFDFQYHHYGPYSEELATAIQDAIALGLVKQEKRVGSQAQPYSAFKLMTDVKDEPNDAARSKVLKMLAGHDAITLELAATADFLEVAGYDDPWAETVVRKASKASAERILKAKALLSDLAA</sequence>
<name>A0A562NFY1_9HYPH</name>
<organism evidence="1 2">
    <name type="scientific">Mesorhizobium tianshanense</name>
    <dbReference type="NCBI Taxonomy" id="39844"/>
    <lineage>
        <taxon>Bacteria</taxon>
        <taxon>Pseudomonadati</taxon>
        <taxon>Pseudomonadota</taxon>
        <taxon>Alphaproteobacteria</taxon>
        <taxon>Hyphomicrobiales</taxon>
        <taxon>Phyllobacteriaceae</taxon>
        <taxon>Mesorhizobium</taxon>
    </lineage>
</organism>
<keyword evidence="2" id="KW-1185">Reference proteome</keyword>
<evidence type="ECO:0000313" key="2">
    <source>
        <dbReference type="Proteomes" id="UP000317122"/>
    </source>
</evidence>
<gene>
    <name evidence="1" type="ORF">IQ26_04608</name>
</gene>
<protein>
    <recommendedName>
        <fullName evidence="3">Phage-associated protein</fullName>
    </recommendedName>
</protein>
<dbReference type="Proteomes" id="UP000317122">
    <property type="component" value="Unassembled WGS sequence"/>
</dbReference>
<evidence type="ECO:0008006" key="3">
    <source>
        <dbReference type="Google" id="ProtNLM"/>
    </source>
</evidence>
<proteinExistence type="predicted"/>
<accession>A0A562NFY1</accession>
<evidence type="ECO:0000313" key="1">
    <source>
        <dbReference type="EMBL" id="TWI31105.1"/>
    </source>
</evidence>
<comment type="caution">
    <text evidence="1">The sequence shown here is derived from an EMBL/GenBank/DDBJ whole genome shotgun (WGS) entry which is preliminary data.</text>
</comment>
<dbReference type="AlphaFoldDB" id="A0A562NFY1"/>
<dbReference type="RefSeq" id="WP_145720635.1">
    <property type="nucleotide sequence ID" value="NZ_BSPF01000064.1"/>
</dbReference>
<reference evidence="1 2" key="1">
    <citation type="journal article" date="2015" name="Stand. Genomic Sci.">
        <title>Genomic Encyclopedia of Bacterial and Archaeal Type Strains, Phase III: the genomes of soil and plant-associated and newly described type strains.</title>
        <authorList>
            <person name="Whitman W.B."/>
            <person name="Woyke T."/>
            <person name="Klenk H.P."/>
            <person name="Zhou Y."/>
            <person name="Lilburn T.G."/>
            <person name="Beck B.J."/>
            <person name="De Vos P."/>
            <person name="Vandamme P."/>
            <person name="Eisen J.A."/>
            <person name="Garrity G."/>
            <person name="Hugenholtz P."/>
            <person name="Kyrpides N.C."/>
        </authorList>
    </citation>
    <scope>NUCLEOTIDE SEQUENCE [LARGE SCALE GENOMIC DNA]</scope>
    <source>
        <strain evidence="1 2">CGMCC 1.2546</strain>
    </source>
</reference>
<dbReference type="OrthoDB" id="283036at2"/>